<reference evidence="2 3" key="1">
    <citation type="submission" date="2023-07" db="EMBL/GenBank/DDBJ databases">
        <title>Sequencing the genomes of 1000 actinobacteria strains.</title>
        <authorList>
            <person name="Klenk H.-P."/>
        </authorList>
    </citation>
    <scope>NUCLEOTIDE SEQUENCE [LARGE SCALE GENOMIC DNA]</scope>
    <source>
        <strain evidence="2 3">DSM 45805</strain>
    </source>
</reference>
<protein>
    <submittedName>
        <fullName evidence="2">Uncharacterized protein</fullName>
    </submittedName>
</protein>
<evidence type="ECO:0000256" key="1">
    <source>
        <dbReference type="SAM" id="MobiDB-lite"/>
    </source>
</evidence>
<evidence type="ECO:0000313" key="2">
    <source>
        <dbReference type="EMBL" id="MDQ0376851.1"/>
    </source>
</evidence>
<keyword evidence="3" id="KW-1185">Reference proteome</keyword>
<comment type="caution">
    <text evidence="2">The sequence shown here is derived from an EMBL/GenBank/DDBJ whole genome shotgun (WGS) entry which is preliminary data.</text>
</comment>
<dbReference type="Proteomes" id="UP001229651">
    <property type="component" value="Unassembled WGS sequence"/>
</dbReference>
<dbReference type="EMBL" id="JAUSUT010000001">
    <property type="protein sequence ID" value="MDQ0376851.1"/>
    <property type="molecule type" value="Genomic_DNA"/>
</dbReference>
<accession>A0ABU0EPA8</accession>
<dbReference type="RefSeq" id="WP_306988892.1">
    <property type="nucleotide sequence ID" value="NZ_JAUSUT010000001.1"/>
</dbReference>
<feature type="compositionally biased region" description="Low complexity" evidence="1">
    <location>
        <begin position="22"/>
        <end position="33"/>
    </location>
</feature>
<organism evidence="2 3">
    <name type="scientific">Amycolatopsis thermophila</name>
    <dbReference type="NCBI Taxonomy" id="206084"/>
    <lineage>
        <taxon>Bacteria</taxon>
        <taxon>Bacillati</taxon>
        <taxon>Actinomycetota</taxon>
        <taxon>Actinomycetes</taxon>
        <taxon>Pseudonocardiales</taxon>
        <taxon>Pseudonocardiaceae</taxon>
        <taxon>Amycolatopsis</taxon>
    </lineage>
</organism>
<evidence type="ECO:0000313" key="3">
    <source>
        <dbReference type="Proteomes" id="UP001229651"/>
    </source>
</evidence>
<sequence length="50" mass="5385">MTQAHPAQDAHAVRFSHPDTPEPVAAPAATQAAREVRFSGRQAAPARPRR</sequence>
<proteinExistence type="predicted"/>
<feature type="region of interest" description="Disordered" evidence="1">
    <location>
        <begin position="1"/>
        <end position="50"/>
    </location>
</feature>
<name>A0ABU0EPA8_9PSEU</name>
<gene>
    <name evidence="2" type="ORF">FB470_000845</name>
</gene>